<evidence type="ECO:0000256" key="13">
    <source>
        <dbReference type="SAM" id="Phobius"/>
    </source>
</evidence>
<dbReference type="PIRSF" id="PIRSF005557">
    <property type="entry name" value="Sialyl_trans"/>
    <property type="match status" value="1"/>
</dbReference>
<evidence type="ECO:0000256" key="12">
    <source>
        <dbReference type="PIRSR" id="PIRSR005557-2"/>
    </source>
</evidence>
<dbReference type="GO" id="GO:0000139">
    <property type="term" value="C:Golgi membrane"/>
    <property type="evidence" value="ECO:0007669"/>
    <property type="project" value="UniProtKB-SubCell"/>
</dbReference>
<comment type="subcellular location">
    <subcellularLocation>
        <location evidence="1">Golgi apparatus membrane</location>
        <topology evidence="1">Single-pass type II membrane protein</topology>
    </subcellularLocation>
</comment>
<name>A0A1A7XDP1_9TELE</name>
<dbReference type="CDD" id="cd23971">
    <property type="entry name" value="GT29_ST8SIA_mono"/>
    <property type="match status" value="1"/>
</dbReference>
<dbReference type="GO" id="GO:0003828">
    <property type="term" value="F:alpha-N-acetylneuraminate alpha-2,8-sialyltransferase activity"/>
    <property type="evidence" value="ECO:0007669"/>
    <property type="project" value="TreeGrafter"/>
</dbReference>
<reference evidence="14" key="1">
    <citation type="submission" date="2016-05" db="EMBL/GenBank/DDBJ databases">
        <authorList>
            <person name="Lavstsen T."/>
            <person name="Jespersen J.S."/>
        </authorList>
    </citation>
    <scope>NUCLEOTIDE SEQUENCE</scope>
    <source>
        <tissue evidence="14">Brain</tissue>
    </source>
</reference>
<reference evidence="14" key="2">
    <citation type="submission" date="2016-06" db="EMBL/GenBank/DDBJ databases">
        <title>The genome of a short-lived fish provides insights into sex chromosome evolution and the genetic control of aging.</title>
        <authorList>
            <person name="Reichwald K."/>
            <person name="Felder M."/>
            <person name="Petzold A."/>
            <person name="Koch P."/>
            <person name="Groth M."/>
            <person name="Platzer M."/>
        </authorList>
    </citation>
    <scope>NUCLEOTIDE SEQUENCE</scope>
    <source>
        <tissue evidence="14">Brain</tissue>
    </source>
</reference>
<organism evidence="14">
    <name type="scientific">Iconisemion striatum</name>
    <dbReference type="NCBI Taxonomy" id="60296"/>
    <lineage>
        <taxon>Eukaryota</taxon>
        <taxon>Metazoa</taxon>
        <taxon>Chordata</taxon>
        <taxon>Craniata</taxon>
        <taxon>Vertebrata</taxon>
        <taxon>Euteleostomi</taxon>
        <taxon>Actinopterygii</taxon>
        <taxon>Neopterygii</taxon>
        <taxon>Teleostei</taxon>
        <taxon>Neoteleostei</taxon>
        <taxon>Acanthomorphata</taxon>
        <taxon>Ovalentaria</taxon>
        <taxon>Atherinomorphae</taxon>
        <taxon>Cyprinodontiformes</taxon>
        <taxon>Nothobranchiidae</taxon>
        <taxon>Iconisemion</taxon>
    </lineage>
</organism>
<evidence type="ECO:0000256" key="2">
    <source>
        <dbReference type="ARBA" id="ARBA00006003"/>
    </source>
</evidence>
<feature type="disulfide bond" evidence="12">
    <location>
        <begin position="141"/>
        <end position="290"/>
    </location>
</feature>
<keyword evidence="9 13" id="KW-0472">Membrane</keyword>
<evidence type="ECO:0000256" key="11">
    <source>
        <dbReference type="ARBA" id="ARBA00023180"/>
    </source>
</evidence>
<keyword evidence="4 14" id="KW-0808">Transferase</keyword>
<gene>
    <name evidence="14" type="primary">OLA.18946</name>
</gene>
<evidence type="ECO:0000256" key="5">
    <source>
        <dbReference type="ARBA" id="ARBA00022692"/>
    </source>
</evidence>
<comment type="similarity">
    <text evidence="2">Belongs to the glycosyltransferase 29 family.</text>
</comment>
<evidence type="ECO:0000256" key="1">
    <source>
        <dbReference type="ARBA" id="ARBA00004323"/>
    </source>
</evidence>
<dbReference type="InterPro" id="IPR001675">
    <property type="entry name" value="Glyco_trans_29"/>
</dbReference>
<accession>A0A1A7XDP1</accession>
<evidence type="ECO:0000256" key="8">
    <source>
        <dbReference type="ARBA" id="ARBA00023034"/>
    </source>
</evidence>
<evidence type="ECO:0000256" key="9">
    <source>
        <dbReference type="ARBA" id="ARBA00023136"/>
    </source>
</evidence>
<evidence type="ECO:0000256" key="6">
    <source>
        <dbReference type="ARBA" id="ARBA00022968"/>
    </source>
</evidence>
<dbReference type="Pfam" id="PF00777">
    <property type="entry name" value="Glyco_transf_29"/>
    <property type="match status" value="1"/>
</dbReference>
<dbReference type="PANTHER" id="PTHR11987">
    <property type="entry name" value="ALPHA-2,8-SIALYLTRANSFERASE"/>
    <property type="match status" value="1"/>
</dbReference>
<evidence type="ECO:0000256" key="7">
    <source>
        <dbReference type="ARBA" id="ARBA00022989"/>
    </source>
</evidence>
<keyword evidence="8" id="KW-0333">Golgi apparatus</keyword>
<dbReference type="FunFam" id="3.90.1480.20:FF:000001">
    <property type="entry name" value="ST8 alpha-N-acetyl-neuraminide alpha-2,8-sialyltransferase 2"/>
    <property type="match status" value="1"/>
</dbReference>
<feature type="transmembrane region" description="Helical" evidence="13">
    <location>
        <begin position="12"/>
        <end position="31"/>
    </location>
</feature>
<keyword evidence="10" id="KW-1015">Disulfide bond</keyword>
<dbReference type="AlphaFoldDB" id="A0A1A7XDP1"/>
<dbReference type="EMBL" id="HADW01014787">
    <property type="protein sequence ID" value="SBP16187.1"/>
    <property type="molecule type" value="Transcribed_RNA"/>
</dbReference>
<keyword evidence="3 14" id="KW-0328">Glycosyltransferase</keyword>
<evidence type="ECO:0000256" key="4">
    <source>
        <dbReference type="ARBA" id="ARBA00022679"/>
    </source>
</evidence>
<keyword evidence="11" id="KW-0325">Glycoprotein</keyword>
<dbReference type="PANTHER" id="PTHR11987:SF50">
    <property type="entry name" value="ALPHA-2,8-SIALYLTRANSFERASE 8F"/>
    <property type="match status" value="1"/>
</dbReference>
<dbReference type="InterPro" id="IPR050943">
    <property type="entry name" value="Glycosyltr_29_Sialyltrsf"/>
</dbReference>
<sequence>MRGHLLKPLLSLMITLMFLGSLLTMLIWYTLDNNNVEPQPQKKTEPQSSASCKDCREDIKKALELYSHTWKKQEDSYQHFRSLLNRKCKCFDKAIITQKNTPLGAKLVYDGERKRTLQVNQEIFNTFPKGHPFSNKTLHTCAVVGNGGILANSSCGKTIDSAEFVIRCNLPPLSNGYEKHVGTKTNLVTANPSILMEKYAALMARRRPFVENLRSYGDSLLLLPAFSYGRNTPISLRAFYTLEDFGSPIQSIFFNPAYLQNLAFFWRSQGLKAVRLSTGIIMTSLALEICENVHLYGFWPFSVHPYSLQDLTNHYYDDRKTKIKFHAMPAEFNLLLRLHSQGVLKIHLGDCEPDDKQFHRSN</sequence>
<proteinExistence type="inferred from homology"/>
<protein>
    <submittedName>
        <fullName evidence="14">Alpha-2,8-sialyltransferase ST8Sia VI</fullName>
    </submittedName>
</protein>
<evidence type="ECO:0000256" key="3">
    <source>
        <dbReference type="ARBA" id="ARBA00022676"/>
    </source>
</evidence>
<dbReference type="GO" id="GO:0006491">
    <property type="term" value="P:N-glycan processing"/>
    <property type="evidence" value="ECO:0007669"/>
    <property type="project" value="TreeGrafter"/>
</dbReference>
<keyword evidence="5 13" id="KW-0812">Transmembrane</keyword>
<dbReference type="GO" id="GO:0009311">
    <property type="term" value="P:oligosaccharide metabolic process"/>
    <property type="evidence" value="ECO:0007669"/>
    <property type="project" value="TreeGrafter"/>
</dbReference>
<keyword evidence="7 13" id="KW-1133">Transmembrane helix</keyword>
<dbReference type="Gene3D" id="3.90.1480.20">
    <property type="entry name" value="Glycosyl transferase family 29"/>
    <property type="match status" value="1"/>
</dbReference>
<evidence type="ECO:0000313" key="14">
    <source>
        <dbReference type="EMBL" id="SBP16187.1"/>
    </source>
</evidence>
<evidence type="ECO:0000256" key="10">
    <source>
        <dbReference type="ARBA" id="ARBA00023157"/>
    </source>
</evidence>
<keyword evidence="6" id="KW-0735">Signal-anchor</keyword>
<dbReference type="InterPro" id="IPR012163">
    <property type="entry name" value="Sialyl_trans"/>
</dbReference>
<dbReference type="InterPro" id="IPR038578">
    <property type="entry name" value="GT29-like_sf"/>
</dbReference>